<dbReference type="GO" id="GO:0016838">
    <property type="term" value="F:carbon-oxygen lyase activity, acting on phosphates"/>
    <property type="evidence" value="ECO:0007669"/>
    <property type="project" value="InterPro"/>
</dbReference>
<organism evidence="3 4">
    <name type="scientific">Mycena chlorophos</name>
    <name type="common">Agaric fungus</name>
    <name type="synonym">Agaricus chlorophos</name>
    <dbReference type="NCBI Taxonomy" id="658473"/>
    <lineage>
        <taxon>Eukaryota</taxon>
        <taxon>Fungi</taxon>
        <taxon>Dikarya</taxon>
        <taxon>Basidiomycota</taxon>
        <taxon>Agaricomycotina</taxon>
        <taxon>Agaricomycetes</taxon>
        <taxon>Agaricomycetidae</taxon>
        <taxon>Agaricales</taxon>
        <taxon>Marasmiineae</taxon>
        <taxon>Mycenaceae</taxon>
        <taxon>Mycena</taxon>
    </lineage>
</organism>
<sequence length="334" mass="37583">MAMASVAFPTYKEVLQDFVTQAGFQLPPHPADPGFEKEVIDACMGQDLPTEKAIVLAKVGAATAKWFYPSHPRELQLEIAKFTAFATIIDDLGCLFPDALRTYRERLISGQPMDAKIMQALMVNSQYLSQTFFDTWDGDMIVKGVLEFFSANRAEIERSHQLKKTEGSSSFTTYFRLKSGVTEPYAYFLFPVSERTNPGDFAHRSLVPDLMAFMNEVNDLMSFYKESMVGDERDNAIHMHACATGEGLTQALLDYRASCLELIRRLRATAAELGPDVQRKVDEFLNGYMAFHLMVPRYRLSELSLSYANPVSVPKKRVETKGTFALYSLAYAGF</sequence>
<accession>A0A8H6SBE2</accession>
<evidence type="ECO:0000256" key="2">
    <source>
        <dbReference type="ARBA" id="ARBA00023239"/>
    </source>
</evidence>
<dbReference type="AlphaFoldDB" id="A0A8H6SBE2"/>
<dbReference type="OrthoDB" id="2998174at2759"/>
<evidence type="ECO:0000313" key="4">
    <source>
        <dbReference type="Proteomes" id="UP000613580"/>
    </source>
</evidence>
<gene>
    <name evidence="3" type="ORF">HMN09_01114000</name>
</gene>
<comment type="similarity">
    <text evidence="1">Belongs to the trichodiene synthase family.</text>
</comment>
<dbReference type="InterPro" id="IPR024652">
    <property type="entry name" value="Trichodiene_synth"/>
</dbReference>
<dbReference type="EMBL" id="JACAZE010000017">
    <property type="protein sequence ID" value="KAF7296436.1"/>
    <property type="molecule type" value="Genomic_DNA"/>
</dbReference>
<evidence type="ECO:0008006" key="5">
    <source>
        <dbReference type="Google" id="ProtNLM"/>
    </source>
</evidence>
<proteinExistence type="inferred from homology"/>
<dbReference type="Gene3D" id="1.10.600.10">
    <property type="entry name" value="Farnesyl Diphosphate Synthase"/>
    <property type="match status" value="1"/>
</dbReference>
<reference evidence="3" key="1">
    <citation type="submission" date="2020-05" db="EMBL/GenBank/DDBJ databases">
        <title>Mycena genomes resolve the evolution of fungal bioluminescence.</title>
        <authorList>
            <person name="Tsai I.J."/>
        </authorList>
    </citation>
    <scope>NUCLEOTIDE SEQUENCE</scope>
    <source>
        <strain evidence="3">110903Hualien_Pintung</strain>
    </source>
</reference>
<name>A0A8H6SBE2_MYCCL</name>
<keyword evidence="2" id="KW-0456">Lyase</keyword>
<dbReference type="InterPro" id="IPR008949">
    <property type="entry name" value="Isoprenoid_synthase_dom_sf"/>
</dbReference>
<dbReference type="Pfam" id="PF06330">
    <property type="entry name" value="TRI5"/>
    <property type="match status" value="1"/>
</dbReference>
<keyword evidence="4" id="KW-1185">Reference proteome</keyword>
<evidence type="ECO:0000256" key="1">
    <source>
        <dbReference type="ARBA" id="ARBA00007946"/>
    </source>
</evidence>
<dbReference type="Proteomes" id="UP000613580">
    <property type="component" value="Unassembled WGS sequence"/>
</dbReference>
<dbReference type="SUPFAM" id="SSF48576">
    <property type="entry name" value="Terpenoid synthases"/>
    <property type="match status" value="1"/>
</dbReference>
<comment type="caution">
    <text evidence="3">The sequence shown here is derived from an EMBL/GenBank/DDBJ whole genome shotgun (WGS) entry which is preliminary data.</text>
</comment>
<evidence type="ECO:0000313" key="3">
    <source>
        <dbReference type="EMBL" id="KAF7296436.1"/>
    </source>
</evidence>
<protein>
    <recommendedName>
        <fullName evidence="5">Terpenoid synthase</fullName>
    </recommendedName>
</protein>